<keyword evidence="4" id="KW-1185">Reference proteome</keyword>
<proteinExistence type="predicted"/>
<dbReference type="Proteomes" id="UP000215377">
    <property type="component" value="Unassembled WGS sequence"/>
</dbReference>
<dbReference type="PANTHER" id="PTHR44051:SF8">
    <property type="entry name" value="GLUTATHIONE S-TRANSFERASE GSTA"/>
    <property type="match status" value="1"/>
</dbReference>
<dbReference type="AlphaFoldDB" id="A0A225NIM7"/>
<evidence type="ECO:0000259" key="1">
    <source>
        <dbReference type="PROSITE" id="PS50404"/>
    </source>
</evidence>
<dbReference type="OrthoDB" id="9810080at2"/>
<dbReference type="SUPFAM" id="SSF47616">
    <property type="entry name" value="GST C-terminal domain-like"/>
    <property type="match status" value="1"/>
</dbReference>
<dbReference type="InterPro" id="IPR036282">
    <property type="entry name" value="Glutathione-S-Trfase_C_sf"/>
</dbReference>
<reference evidence="3 4" key="1">
    <citation type="submission" date="2013-04" db="EMBL/GenBank/DDBJ databases">
        <title>Oceanicola sp. 22II1-22F33 Genome Sequencing.</title>
        <authorList>
            <person name="Lai Q."/>
            <person name="Li G."/>
            <person name="Shao Z."/>
        </authorList>
    </citation>
    <scope>NUCLEOTIDE SEQUENCE [LARGE SCALE GENOMIC DNA]</scope>
    <source>
        <strain evidence="3 4">22II1-22F33</strain>
    </source>
</reference>
<evidence type="ECO:0000313" key="3">
    <source>
        <dbReference type="EMBL" id="OWU73593.1"/>
    </source>
</evidence>
<dbReference type="InterPro" id="IPR040079">
    <property type="entry name" value="Glutathione_S-Trfase"/>
</dbReference>
<dbReference type="PROSITE" id="PS50405">
    <property type="entry name" value="GST_CTER"/>
    <property type="match status" value="1"/>
</dbReference>
<dbReference type="Pfam" id="PF13409">
    <property type="entry name" value="GST_N_2"/>
    <property type="match status" value="1"/>
</dbReference>
<accession>A0A225NIM7</accession>
<dbReference type="InterPro" id="IPR004045">
    <property type="entry name" value="Glutathione_S-Trfase_N"/>
</dbReference>
<dbReference type="RefSeq" id="WP_088650318.1">
    <property type="nucleotide sequence ID" value="NZ_AQQR01000004.1"/>
</dbReference>
<dbReference type="SUPFAM" id="SSF52833">
    <property type="entry name" value="Thioredoxin-like"/>
    <property type="match status" value="1"/>
</dbReference>
<dbReference type="InterPro" id="IPR010987">
    <property type="entry name" value="Glutathione-S-Trfase_C-like"/>
</dbReference>
<protein>
    <submittedName>
        <fullName evidence="3">Glutathione S-transferase</fullName>
    </submittedName>
</protein>
<dbReference type="Gene3D" id="1.20.1050.10">
    <property type="match status" value="1"/>
</dbReference>
<dbReference type="GO" id="GO:0016740">
    <property type="term" value="F:transferase activity"/>
    <property type="evidence" value="ECO:0007669"/>
    <property type="project" value="UniProtKB-KW"/>
</dbReference>
<keyword evidence="3" id="KW-0808">Transferase</keyword>
<dbReference type="InterPro" id="IPR036249">
    <property type="entry name" value="Thioredoxin-like_sf"/>
</dbReference>
<feature type="domain" description="GST N-terminal" evidence="1">
    <location>
        <begin position="1"/>
        <end position="75"/>
    </location>
</feature>
<dbReference type="PROSITE" id="PS50404">
    <property type="entry name" value="GST_NTER"/>
    <property type="match status" value="1"/>
</dbReference>
<dbReference type="EMBL" id="AQQR01000004">
    <property type="protein sequence ID" value="OWU73593.1"/>
    <property type="molecule type" value="Genomic_DNA"/>
</dbReference>
<dbReference type="SFLD" id="SFLDS00019">
    <property type="entry name" value="Glutathione_Transferase_(cytos"/>
    <property type="match status" value="1"/>
</dbReference>
<comment type="caution">
    <text evidence="3">The sequence shown here is derived from an EMBL/GenBank/DDBJ whole genome shotgun (WGS) entry which is preliminary data.</text>
</comment>
<feature type="domain" description="GST C-terminal" evidence="2">
    <location>
        <begin position="79"/>
        <end position="195"/>
    </location>
</feature>
<dbReference type="PANTHER" id="PTHR44051">
    <property type="entry name" value="GLUTATHIONE S-TRANSFERASE-RELATED"/>
    <property type="match status" value="1"/>
</dbReference>
<gene>
    <name evidence="3" type="ORF">ATO3_13160</name>
</gene>
<evidence type="ECO:0000313" key="4">
    <source>
        <dbReference type="Proteomes" id="UP000215377"/>
    </source>
</evidence>
<dbReference type="CDD" id="cd03046">
    <property type="entry name" value="GST_N_GTT1_like"/>
    <property type="match status" value="1"/>
</dbReference>
<name>A0A225NIM7_9RHOB</name>
<dbReference type="SFLD" id="SFLDG00358">
    <property type="entry name" value="Main_(cytGST)"/>
    <property type="match status" value="1"/>
</dbReference>
<dbReference type="Gene3D" id="3.40.30.10">
    <property type="entry name" value="Glutaredoxin"/>
    <property type="match status" value="1"/>
</dbReference>
<organism evidence="3 4">
    <name type="scientific">Marinibacterium profundimaris</name>
    <dbReference type="NCBI Taxonomy" id="1679460"/>
    <lineage>
        <taxon>Bacteria</taxon>
        <taxon>Pseudomonadati</taxon>
        <taxon>Pseudomonadota</taxon>
        <taxon>Alphaproteobacteria</taxon>
        <taxon>Rhodobacterales</taxon>
        <taxon>Paracoccaceae</taxon>
        <taxon>Marinibacterium</taxon>
    </lineage>
</organism>
<evidence type="ECO:0000259" key="2">
    <source>
        <dbReference type="PROSITE" id="PS50405"/>
    </source>
</evidence>
<sequence length="195" mass="21611">MIKVYGQVASRAFRVLWALEEIGLEYELVDAGPQSDTVRAVSGLGKIPALEVDGAILTDSVAIMTFLADRHGALTFEAGTVERGRQDGFTERVNDEFDALLWMAARHGRILPKAHRVPEVIPSLKWEFGRNMERLAAEFEGPYLMGETMTIADILLGHCIGWATLAEFPIESEKMQAYGKALRSRDAYKAVRAKA</sequence>